<keyword evidence="1" id="KW-1133">Transmembrane helix</keyword>
<dbReference type="Pfam" id="PF07963">
    <property type="entry name" value="N_methyl"/>
    <property type="match status" value="1"/>
</dbReference>
<evidence type="ECO:0008006" key="4">
    <source>
        <dbReference type="Google" id="ProtNLM"/>
    </source>
</evidence>
<dbReference type="Proteomes" id="UP000231157">
    <property type="component" value="Unassembled WGS sequence"/>
</dbReference>
<organism evidence="2 3">
    <name type="scientific">Candidatus Harrisonbacteria bacterium CG10_big_fil_rev_8_21_14_0_10_40_38</name>
    <dbReference type="NCBI Taxonomy" id="1974583"/>
    <lineage>
        <taxon>Bacteria</taxon>
        <taxon>Candidatus Harrisoniibacteriota</taxon>
    </lineage>
</organism>
<protein>
    <recommendedName>
        <fullName evidence="4">Type II secretion system protein</fullName>
    </recommendedName>
</protein>
<sequence>MLYFHKIKLFVRFKFLEKKFSSKKGFTLVELIVVISITVIFTSILLVYSRKSDDQIVFYNQTSLFLSTLLRAKASSLETFQPTQFPPNTPQELVCGWGVYVHRSLLGRNDPQGFALFRDLSASGFVGCDLNDPRIGRYDGEFGGPDQRLQDFILPPSVRIKCLSLDNLACPGGLGEMSVVFQPPDPTVALTSQSDTLNHTEAYIILSLLDESRCSRIKINKFGQVTQKNISCQTLQ</sequence>
<reference evidence="3" key="1">
    <citation type="submission" date="2017-09" db="EMBL/GenBank/DDBJ databases">
        <title>Depth-based differentiation of microbial function through sediment-hosted aquifers and enrichment of novel symbionts in the deep terrestrial subsurface.</title>
        <authorList>
            <person name="Probst A.J."/>
            <person name="Ladd B."/>
            <person name="Jarett J.K."/>
            <person name="Geller-Mcgrath D.E."/>
            <person name="Sieber C.M.K."/>
            <person name="Emerson J.B."/>
            <person name="Anantharaman K."/>
            <person name="Thomas B.C."/>
            <person name="Malmstrom R."/>
            <person name="Stieglmeier M."/>
            <person name="Klingl A."/>
            <person name="Woyke T."/>
            <person name="Ryan C.M."/>
            <person name="Banfield J.F."/>
        </authorList>
    </citation>
    <scope>NUCLEOTIDE SEQUENCE [LARGE SCALE GENOMIC DNA]</scope>
</reference>
<evidence type="ECO:0000313" key="2">
    <source>
        <dbReference type="EMBL" id="PIR89573.1"/>
    </source>
</evidence>
<gene>
    <name evidence="2" type="ORF">COU07_01605</name>
</gene>
<evidence type="ECO:0000256" key="1">
    <source>
        <dbReference type="SAM" id="Phobius"/>
    </source>
</evidence>
<dbReference type="EMBL" id="PFAZ01000001">
    <property type="protein sequence ID" value="PIR89573.1"/>
    <property type="molecule type" value="Genomic_DNA"/>
</dbReference>
<comment type="caution">
    <text evidence="2">The sequence shown here is derived from an EMBL/GenBank/DDBJ whole genome shotgun (WGS) entry which is preliminary data.</text>
</comment>
<keyword evidence="1" id="KW-0812">Transmembrane</keyword>
<feature type="transmembrane region" description="Helical" evidence="1">
    <location>
        <begin position="28"/>
        <end position="48"/>
    </location>
</feature>
<keyword evidence="1" id="KW-0472">Membrane</keyword>
<dbReference type="NCBIfam" id="TIGR02532">
    <property type="entry name" value="IV_pilin_GFxxxE"/>
    <property type="match status" value="1"/>
</dbReference>
<dbReference type="AlphaFoldDB" id="A0A2H0UT52"/>
<dbReference type="InterPro" id="IPR012902">
    <property type="entry name" value="N_methyl_site"/>
</dbReference>
<accession>A0A2H0UT52</accession>
<name>A0A2H0UT52_9BACT</name>
<dbReference type="PROSITE" id="PS00409">
    <property type="entry name" value="PROKAR_NTER_METHYL"/>
    <property type="match status" value="1"/>
</dbReference>
<proteinExistence type="predicted"/>
<evidence type="ECO:0000313" key="3">
    <source>
        <dbReference type="Proteomes" id="UP000231157"/>
    </source>
</evidence>